<name>A0A512P859_9CELL</name>
<dbReference type="InterPro" id="IPR014710">
    <property type="entry name" value="RmlC-like_jellyroll"/>
</dbReference>
<feature type="binding site" evidence="8">
    <location>
        <position position="96"/>
    </location>
    <ligand>
        <name>Zn(2+)</name>
        <dbReference type="ChEBI" id="CHEBI:29105"/>
    </ligand>
</feature>
<keyword evidence="4 8" id="KW-0479">Metal-binding</keyword>
<comment type="catalytic activity">
    <reaction evidence="1">
        <text>D-mannose 6-phosphate = D-fructose 6-phosphate</text>
        <dbReference type="Rhea" id="RHEA:12356"/>
        <dbReference type="ChEBI" id="CHEBI:58735"/>
        <dbReference type="ChEBI" id="CHEBI:61527"/>
        <dbReference type="EC" id="5.3.1.8"/>
    </reaction>
</comment>
<dbReference type="RefSeq" id="WP_146951164.1">
    <property type="nucleotide sequence ID" value="NZ_BAABBJ010000005.1"/>
</dbReference>
<evidence type="ECO:0000256" key="7">
    <source>
        <dbReference type="PIRSR" id="PIRSR001480-1"/>
    </source>
</evidence>
<evidence type="ECO:0000313" key="10">
    <source>
        <dbReference type="EMBL" id="GEP67370.1"/>
    </source>
</evidence>
<comment type="caution">
    <text evidence="10">The sequence shown here is derived from an EMBL/GenBank/DDBJ whole genome shotgun (WGS) entry which is preliminary data.</text>
</comment>
<dbReference type="InterPro" id="IPR018050">
    <property type="entry name" value="Pmannose_isomerase-type1_CS"/>
</dbReference>
<dbReference type="Gene3D" id="2.60.120.10">
    <property type="entry name" value="Jelly Rolls"/>
    <property type="match status" value="2"/>
</dbReference>
<dbReference type="PRINTS" id="PR00714">
    <property type="entry name" value="MAN6PISMRASE"/>
</dbReference>
<evidence type="ECO:0000313" key="11">
    <source>
        <dbReference type="Proteomes" id="UP000321798"/>
    </source>
</evidence>
<dbReference type="InterPro" id="IPR046457">
    <property type="entry name" value="PMI_typeI_cat"/>
</dbReference>
<dbReference type="Proteomes" id="UP000321798">
    <property type="component" value="Unassembled WGS sequence"/>
</dbReference>
<comment type="similarity">
    <text evidence="2">Belongs to the mannose-6-phosphate isomerase type 1 family.</text>
</comment>
<dbReference type="Pfam" id="PF20511">
    <property type="entry name" value="PMI_typeI_cat"/>
    <property type="match status" value="1"/>
</dbReference>
<feature type="binding site" evidence="8">
    <location>
        <position position="98"/>
    </location>
    <ligand>
        <name>Zn(2+)</name>
        <dbReference type="ChEBI" id="CHEBI:29105"/>
    </ligand>
</feature>
<dbReference type="SUPFAM" id="SSF51182">
    <property type="entry name" value="RmlC-like cupins"/>
    <property type="match status" value="1"/>
</dbReference>
<dbReference type="EC" id="5.3.1.8" evidence="3"/>
<comment type="cofactor">
    <cofactor evidence="8">
        <name>Zn(2+)</name>
        <dbReference type="ChEBI" id="CHEBI:29105"/>
    </cofactor>
    <text evidence="8">Binds 1 zinc ion per subunit.</text>
</comment>
<dbReference type="PROSITE" id="PS00965">
    <property type="entry name" value="PMI_I_1"/>
    <property type="match status" value="1"/>
</dbReference>
<dbReference type="CDD" id="cd07011">
    <property type="entry name" value="cupin_PMI_type_I_N"/>
    <property type="match status" value="1"/>
</dbReference>
<dbReference type="InterPro" id="IPR011051">
    <property type="entry name" value="RmlC_Cupin_sf"/>
</dbReference>
<organism evidence="10 11">
    <name type="scientific">Cellulomonas soli</name>
    <dbReference type="NCBI Taxonomy" id="931535"/>
    <lineage>
        <taxon>Bacteria</taxon>
        <taxon>Bacillati</taxon>
        <taxon>Actinomycetota</taxon>
        <taxon>Actinomycetes</taxon>
        <taxon>Micrococcales</taxon>
        <taxon>Cellulomonadaceae</taxon>
        <taxon>Cellulomonas</taxon>
    </lineage>
</organism>
<dbReference type="GO" id="GO:0005975">
    <property type="term" value="P:carbohydrate metabolic process"/>
    <property type="evidence" value="ECO:0007669"/>
    <property type="project" value="InterPro"/>
</dbReference>
<dbReference type="NCBIfam" id="TIGR00218">
    <property type="entry name" value="manA"/>
    <property type="match status" value="1"/>
</dbReference>
<feature type="binding site" evidence="8">
    <location>
        <position position="133"/>
    </location>
    <ligand>
        <name>Zn(2+)</name>
        <dbReference type="ChEBI" id="CHEBI:29105"/>
    </ligand>
</feature>
<accession>A0A512P859</accession>
<dbReference type="PIRSF" id="PIRSF001480">
    <property type="entry name" value="Mannose-6-phosphate_isomerase"/>
    <property type="match status" value="1"/>
</dbReference>
<sequence length="398" mass="42244">MYRLSHVIQHYAWGSTTAIPDVLGLVPDGLPVAEAWFGAHASAPATVLTEHGNVPLDQLLVADPVRHLGSGVTQRFGEQLPYLLKLISAETPLSLQVHPAAQRAREGFAREDAAGIPRSAPHRSYRDANHKPELVYALTRFDAMVGFRAPRRAAELLDDLDTPLAADLAGLLMADATSSGVRAAFEWLLDPRTRPGAAEVQAFAEACARRLAAGSPSPRTDRTVMRLAASHPGDAGAVTSVLLNPVTLEPGEALFVPAGSVHAYLHGLGVEIMANSDNVLRAGLTGKHVDVVELLANLDCAAAPPIRIAPERVFTSTEIFYAPVDDFELSFTRLNDGGTIRVPGRGPRIVLCLEGEVEIASREDGVLMLARGQAAFVSSADGPLTARGDGQIVQADVP</sequence>
<dbReference type="Gene3D" id="1.10.441.10">
    <property type="entry name" value="Phosphomannose Isomerase, domain 2"/>
    <property type="match status" value="1"/>
</dbReference>
<dbReference type="PANTHER" id="PTHR10309">
    <property type="entry name" value="MANNOSE-6-PHOSPHATE ISOMERASE"/>
    <property type="match status" value="1"/>
</dbReference>
<reference evidence="10 11" key="1">
    <citation type="submission" date="2019-07" db="EMBL/GenBank/DDBJ databases">
        <title>Whole genome shotgun sequence of Cellulomonas soli NBRC 109434.</title>
        <authorList>
            <person name="Hosoyama A."/>
            <person name="Uohara A."/>
            <person name="Ohji S."/>
            <person name="Ichikawa N."/>
        </authorList>
    </citation>
    <scope>NUCLEOTIDE SEQUENCE [LARGE SCALE GENOMIC DNA]</scope>
    <source>
        <strain evidence="10 11">NBRC 109434</strain>
    </source>
</reference>
<evidence type="ECO:0000256" key="5">
    <source>
        <dbReference type="ARBA" id="ARBA00022833"/>
    </source>
</evidence>
<keyword evidence="6 10" id="KW-0413">Isomerase</keyword>
<evidence type="ECO:0000256" key="4">
    <source>
        <dbReference type="ARBA" id="ARBA00022723"/>
    </source>
</evidence>
<dbReference type="GO" id="GO:0008270">
    <property type="term" value="F:zinc ion binding"/>
    <property type="evidence" value="ECO:0007669"/>
    <property type="project" value="InterPro"/>
</dbReference>
<evidence type="ECO:0000256" key="1">
    <source>
        <dbReference type="ARBA" id="ARBA00000757"/>
    </source>
</evidence>
<feature type="binding site" evidence="8">
    <location>
        <position position="262"/>
    </location>
    <ligand>
        <name>Zn(2+)</name>
        <dbReference type="ChEBI" id="CHEBI:29105"/>
    </ligand>
</feature>
<dbReference type="GO" id="GO:0009298">
    <property type="term" value="P:GDP-mannose biosynthetic process"/>
    <property type="evidence" value="ECO:0007669"/>
    <property type="project" value="InterPro"/>
</dbReference>
<dbReference type="GO" id="GO:0004476">
    <property type="term" value="F:mannose-6-phosphate isomerase activity"/>
    <property type="evidence" value="ECO:0007669"/>
    <property type="project" value="UniProtKB-EC"/>
</dbReference>
<evidence type="ECO:0000259" key="9">
    <source>
        <dbReference type="Pfam" id="PF20511"/>
    </source>
</evidence>
<feature type="domain" description="Phosphomannose isomerase type I catalytic" evidence="9">
    <location>
        <begin position="1"/>
        <end position="148"/>
    </location>
</feature>
<dbReference type="OrthoDB" id="9792649at2"/>
<evidence type="ECO:0000256" key="6">
    <source>
        <dbReference type="ARBA" id="ARBA00023235"/>
    </source>
</evidence>
<proteinExistence type="inferred from homology"/>
<evidence type="ECO:0000256" key="2">
    <source>
        <dbReference type="ARBA" id="ARBA00010772"/>
    </source>
</evidence>
<dbReference type="InterPro" id="IPR016305">
    <property type="entry name" value="Mannose-6-P_Isomerase"/>
</dbReference>
<keyword evidence="5 8" id="KW-0862">Zinc</keyword>
<dbReference type="PANTHER" id="PTHR10309:SF0">
    <property type="entry name" value="MANNOSE-6-PHOSPHATE ISOMERASE"/>
    <property type="match status" value="1"/>
</dbReference>
<gene>
    <name evidence="10" type="ORF">CSO01_00850</name>
</gene>
<keyword evidence="11" id="KW-1185">Reference proteome</keyword>
<protein>
    <recommendedName>
        <fullName evidence="3">mannose-6-phosphate isomerase</fullName>
        <ecNumber evidence="3">5.3.1.8</ecNumber>
    </recommendedName>
</protein>
<dbReference type="EMBL" id="BKAL01000001">
    <property type="protein sequence ID" value="GEP67370.1"/>
    <property type="molecule type" value="Genomic_DNA"/>
</dbReference>
<feature type="active site" evidence="7">
    <location>
        <position position="281"/>
    </location>
</feature>
<evidence type="ECO:0000256" key="3">
    <source>
        <dbReference type="ARBA" id="ARBA00011956"/>
    </source>
</evidence>
<dbReference type="InterPro" id="IPR001250">
    <property type="entry name" value="Man6P_Isoase-1"/>
</dbReference>
<dbReference type="AlphaFoldDB" id="A0A512P859"/>
<evidence type="ECO:0000256" key="8">
    <source>
        <dbReference type="PIRSR" id="PIRSR001480-2"/>
    </source>
</evidence>
<dbReference type="GO" id="GO:0005829">
    <property type="term" value="C:cytosol"/>
    <property type="evidence" value="ECO:0007669"/>
    <property type="project" value="TreeGrafter"/>
</dbReference>